<keyword evidence="2" id="KW-1185">Reference proteome</keyword>
<dbReference type="AlphaFoldDB" id="A0A9R1V972"/>
<gene>
    <name evidence="1" type="ORF">LSAT_V11C500263050</name>
</gene>
<accession>A0A9R1V972</accession>
<dbReference type="PANTHER" id="PTHR33116:SF79">
    <property type="entry name" value="REVERSE TRANSCRIPTASE DOMAIN, ZINC FINGER, CCHC-TYPE-RELATED"/>
    <property type="match status" value="1"/>
</dbReference>
<comment type="caution">
    <text evidence="1">The sequence shown here is derived from an EMBL/GenBank/DDBJ whole genome shotgun (WGS) entry which is preliminary data.</text>
</comment>
<proteinExistence type="predicted"/>
<protein>
    <submittedName>
        <fullName evidence="1">Uncharacterized protein</fullName>
    </submittedName>
</protein>
<organism evidence="1 2">
    <name type="scientific">Lactuca sativa</name>
    <name type="common">Garden lettuce</name>
    <dbReference type="NCBI Taxonomy" id="4236"/>
    <lineage>
        <taxon>Eukaryota</taxon>
        <taxon>Viridiplantae</taxon>
        <taxon>Streptophyta</taxon>
        <taxon>Embryophyta</taxon>
        <taxon>Tracheophyta</taxon>
        <taxon>Spermatophyta</taxon>
        <taxon>Magnoliopsida</taxon>
        <taxon>eudicotyledons</taxon>
        <taxon>Gunneridae</taxon>
        <taxon>Pentapetalae</taxon>
        <taxon>asterids</taxon>
        <taxon>campanulids</taxon>
        <taxon>Asterales</taxon>
        <taxon>Asteraceae</taxon>
        <taxon>Cichorioideae</taxon>
        <taxon>Cichorieae</taxon>
        <taxon>Lactucinae</taxon>
        <taxon>Lactuca</taxon>
    </lineage>
</organism>
<dbReference type="Proteomes" id="UP000235145">
    <property type="component" value="Unassembled WGS sequence"/>
</dbReference>
<name>A0A9R1V972_LACSA</name>
<reference evidence="1 2" key="1">
    <citation type="journal article" date="2017" name="Nat. Commun.">
        <title>Genome assembly with in vitro proximity ligation data and whole-genome triplication in lettuce.</title>
        <authorList>
            <person name="Reyes-Chin-Wo S."/>
            <person name="Wang Z."/>
            <person name="Yang X."/>
            <person name="Kozik A."/>
            <person name="Arikit S."/>
            <person name="Song C."/>
            <person name="Xia L."/>
            <person name="Froenicke L."/>
            <person name="Lavelle D.O."/>
            <person name="Truco M.J."/>
            <person name="Xia R."/>
            <person name="Zhu S."/>
            <person name="Xu C."/>
            <person name="Xu H."/>
            <person name="Xu X."/>
            <person name="Cox K."/>
            <person name="Korf I."/>
            <person name="Meyers B.C."/>
            <person name="Michelmore R.W."/>
        </authorList>
    </citation>
    <scope>NUCLEOTIDE SEQUENCE [LARGE SCALE GENOMIC DNA]</scope>
    <source>
        <strain evidence="2">cv. Salinas</strain>
        <tissue evidence="1">Seedlings</tissue>
    </source>
</reference>
<dbReference type="EMBL" id="NBSK02000005">
    <property type="protein sequence ID" value="KAJ0202717.1"/>
    <property type="molecule type" value="Genomic_DNA"/>
</dbReference>
<evidence type="ECO:0000313" key="2">
    <source>
        <dbReference type="Proteomes" id="UP000235145"/>
    </source>
</evidence>
<dbReference type="PANTHER" id="PTHR33116">
    <property type="entry name" value="REVERSE TRANSCRIPTASE ZINC-BINDING DOMAIN-CONTAINING PROTEIN-RELATED-RELATED"/>
    <property type="match status" value="1"/>
</dbReference>
<sequence length="139" mass="16075">MGHLFHQNLVGILKCFHITFGLKVKFQKSRLFGIGISDTDLHRQAQVLGCLRSTFSLTYLGVPRPIIEKFHSRLSIWKEKTLSFGGRLTLIESVFNRLPTYYLSSPRVFLSLETMLGFHPQSHQKTNHNDCKKLKWCLV</sequence>
<evidence type="ECO:0000313" key="1">
    <source>
        <dbReference type="EMBL" id="KAJ0202717.1"/>
    </source>
</evidence>